<protein>
    <recommendedName>
        <fullName evidence="5">MmpS family membrane protein</fullName>
    </recommendedName>
</protein>
<evidence type="ECO:0000313" key="3">
    <source>
        <dbReference type="EMBL" id="RLP12226.1"/>
    </source>
</evidence>
<evidence type="ECO:0000313" key="4">
    <source>
        <dbReference type="Proteomes" id="UP000279336"/>
    </source>
</evidence>
<proteinExistence type="predicted"/>
<dbReference type="EMBL" id="RCIW01000003">
    <property type="protein sequence ID" value="RLP12226.1"/>
    <property type="molecule type" value="Genomic_DNA"/>
</dbReference>
<keyword evidence="2" id="KW-0472">Membrane</keyword>
<feature type="region of interest" description="Disordered" evidence="1">
    <location>
        <begin position="1"/>
        <end position="25"/>
    </location>
</feature>
<evidence type="ECO:0000256" key="2">
    <source>
        <dbReference type="SAM" id="Phobius"/>
    </source>
</evidence>
<evidence type="ECO:0000256" key="1">
    <source>
        <dbReference type="SAM" id="MobiDB-lite"/>
    </source>
</evidence>
<evidence type="ECO:0008006" key="5">
    <source>
        <dbReference type="Google" id="ProtNLM"/>
    </source>
</evidence>
<feature type="compositionally biased region" description="Pro residues" evidence="1">
    <location>
        <begin position="1"/>
        <end position="22"/>
    </location>
</feature>
<keyword evidence="2" id="KW-0812">Transmembrane</keyword>
<dbReference type="Gene3D" id="2.60.40.2880">
    <property type="entry name" value="MmpS1-5, C-terminal soluble domain"/>
    <property type="match status" value="1"/>
</dbReference>
<dbReference type="OrthoDB" id="9939313at2"/>
<comment type="caution">
    <text evidence="3">The sequence shown here is derived from an EMBL/GenBank/DDBJ whole genome shotgun (WGS) entry which is preliminary data.</text>
</comment>
<organism evidence="3 4">
    <name type="scientific">Propionibacterium australiense</name>
    <dbReference type="NCBI Taxonomy" id="119981"/>
    <lineage>
        <taxon>Bacteria</taxon>
        <taxon>Bacillati</taxon>
        <taxon>Actinomycetota</taxon>
        <taxon>Actinomycetes</taxon>
        <taxon>Propionibacteriales</taxon>
        <taxon>Propionibacteriaceae</taxon>
        <taxon>Propionibacterium</taxon>
    </lineage>
</organism>
<dbReference type="InterPro" id="IPR038468">
    <property type="entry name" value="MmpS_C"/>
</dbReference>
<accession>A0A8B3FS48</accession>
<feature type="compositionally biased region" description="Low complexity" evidence="1">
    <location>
        <begin position="56"/>
        <end position="84"/>
    </location>
</feature>
<feature type="region of interest" description="Disordered" evidence="1">
    <location>
        <begin position="51"/>
        <end position="84"/>
    </location>
</feature>
<gene>
    <name evidence="3" type="ORF">D7U36_02920</name>
</gene>
<dbReference type="AlphaFoldDB" id="A0A8B3FS48"/>
<dbReference type="RefSeq" id="WP_121587931.1">
    <property type="nucleotide sequence ID" value="NZ_RCIW01000003.1"/>
</dbReference>
<name>A0A8B3FS48_9ACTN</name>
<keyword evidence="2" id="KW-1133">Transmembrane helix</keyword>
<sequence>MSQNQPPMPPQGYPQQPYPPQPPKKKHTVRNIVLILVAVIVLIGVVRCAAGGGGSSSSTQDSTTAAGAETTAAEETTAEETSATRTVTMTATASGAGTVIWGTLGSTNTEQFTGSWTNEVEVENGETMTLSVSGDAIYGDDSQEMSCEIAVDGEVKESNKATGQMGSASCTVIVGIS</sequence>
<feature type="transmembrane region" description="Helical" evidence="2">
    <location>
        <begin position="32"/>
        <end position="50"/>
    </location>
</feature>
<reference evidence="3 4" key="1">
    <citation type="submission" date="2018-10" db="EMBL/GenBank/DDBJ databases">
        <title>Propionibacterium australiense Genome Sequencing and Assembly.</title>
        <authorList>
            <person name="Bernier A.-M."/>
            <person name="Bernard K."/>
        </authorList>
    </citation>
    <scope>NUCLEOTIDE SEQUENCE [LARGE SCALE GENOMIC DNA]</scope>
    <source>
        <strain evidence="3 4">NML98A078</strain>
    </source>
</reference>
<dbReference type="Proteomes" id="UP000279336">
    <property type="component" value="Unassembled WGS sequence"/>
</dbReference>